<name>A0A0D2PCU2_HYPSF</name>
<gene>
    <name evidence="1" type="ORF">HYPSUDRAFT_319151</name>
</gene>
<keyword evidence="2" id="KW-1185">Reference proteome</keyword>
<dbReference type="Proteomes" id="UP000054270">
    <property type="component" value="Unassembled WGS sequence"/>
</dbReference>
<protein>
    <submittedName>
        <fullName evidence="1">Uncharacterized protein</fullName>
    </submittedName>
</protein>
<sequence length="256" mass="28656">MRFCVESGVYTCRNKGNLEVAAAFIEGAKDQINVCAYIYIYARALPMPHLLLSLVRLVSQKLARYLLLLVSPRAFPGCSILLFSLSHAIFALVFLPSNLGGKFFTVEPRDIASHPVEEGTKTCVSGIGVGTVGPFDLVHEFIHVRWGGHLPPVCVEGWRCGPQECLLSTNEDNDEIFIAKPLYQNSNCRVQFFFAEPGHFTRRSSAQALNSQPNIHVIPNYKISNIQPARGRKYLKVLRLDYADLIVRYHYGDNKG</sequence>
<proteinExistence type="predicted"/>
<evidence type="ECO:0000313" key="2">
    <source>
        <dbReference type="Proteomes" id="UP000054270"/>
    </source>
</evidence>
<dbReference type="EMBL" id="KN817528">
    <property type="protein sequence ID" value="KJA26391.1"/>
    <property type="molecule type" value="Genomic_DNA"/>
</dbReference>
<dbReference type="AlphaFoldDB" id="A0A0D2PCU2"/>
<reference evidence="2" key="1">
    <citation type="submission" date="2014-04" db="EMBL/GenBank/DDBJ databases">
        <title>Evolutionary Origins and Diversification of the Mycorrhizal Mutualists.</title>
        <authorList>
            <consortium name="DOE Joint Genome Institute"/>
            <consortium name="Mycorrhizal Genomics Consortium"/>
            <person name="Kohler A."/>
            <person name="Kuo A."/>
            <person name="Nagy L.G."/>
            <person name="Floudas D."/>
            <person name="Copeland A."/>
            <person name="Barry K.W."/>
            <person name="Cichocki N."/>
            <person name="Veneault-Fourrey C."/>
            <person name="LaButti K."/>
            <person name="Lindquist E.A."/>
            <person name="Lipzen A."/>
            <person name="Lundell T."/>
            <person name="Morin E."/>
            <person name="Murat C."/>
            <person name="Riley R."/>
            <person name="Ohm R."/>
            <person name="Sun H."/>
            <person name="Tunlid A."/>
            <person name="Henrissat B."/>
            <person name="Grigoriev I.V."/>
            <person name="Hibbett D.S."/>
            <person name="Martin F."/>
        </authorList>
    </citation>
    <scope>NUCLEOTIDE SEQUENCE [LARGE SCALE GENOMIC DNA]</scope>
    <source>
        <strain evidence="2">FD-334 SS-4</strain>
    </source>
</reference>
<accession>A0A0D2PCU2</accession>
<organism evidence="1 2">
    <name type="scientific">Hypholoma sublateritium (strain FD-334 SS-4)</name>
    <dbReference type="NCBI Taxonomy" id="945553"/>
    <lineage>
        <taxon>Eukaryota</taxon>
        <taxon>Fungi</taxon>
        <taxon>Dikarya</taxon>
        <taxon>Basidiomycota</taxon>
        <taxon>Agaricomycotina</taxon>
        <taxon>Agaricomycetes</taxon>
        <taxon>Agaricomycetidae</taxon>
        <taxon>Agaricales</taxon>
        <taxon>Agaricineae</taxon>
        <taxon>Strophariaceae</taxon>
        <taxon>Hypholoma</taxon>
    </lineage>
</organism>
<evidence type="ECO:0000313" key="1">
    <source>
        <dbReference type="EMBL" id="KJA26391.1"/>
    </source>
</evidence>